<keyword evidence="4" id="KW-1185">Reference proteome</keyword>
<keyword evidence="2" id="KW-0472">Membrane</keyword>
<reference evidence="3" key="2">
    <citation type="submission" date="2022-06" db="UniProtKB">
        <authorList>
            <consortium name="EnsemblMetazoa"/>
        </authorList>
    </citation>
    <scope>IDENTIFICATION</scope>
    <source>
        <strain evidence="3">PS312</strain>
    </source>
</reference>
<gene>
    <name evidence="3" type="primary">WBGene00280593</name>
</gene>
<protein>
    <submittedName>
        <fullName evidence="3">Uncharacterized protein</fullName>
    </submittedName>
</protein>
<dbReference type="AlphaFoldDB" id="A0A2A6C1I5"/>
<name>A0A2A6C1I5_PRIPA</name>
<keyword evidence="2" id="KW-1133">Transmembrane helix</keyword>
<reference evidence="4" key="1">
    <citation type="journal article" date="2008" name="Nat. Genet.">
        <title>The Pristionchus pacificus genome provides a unique perspective on nematode lifestyle and parasitism.</title>
        <authorList>
            <person name="Dieterich C."/>
            <person name="Clifton S.W."/>
            <person name="Schuster L.N."/>
            <person name="Chinwalla A."/>
            <person name="Delehaunty K."/>
            <person name="Dinkelacker I."/>
            <person name="Fulton L."/>
            <person name="Fulton R."/>
            <person name="Godfrey J."/>
            <person name="Minx P."/>
            <person name="Mitreva M."/>
            <person name="Roeseler W."/>
            <person name="Tian H."/>
            <person name="Witte H."/>
            <person name="Yang S.P."/>
            <person name="Wilson R.K."/>
            <person name="Sommer R.J."/>
        </authorList>
    </citation>
    <scope>NUCLEOTIDE SEQUENCE [LARGE SCALE GENOMIC DNA]</scope>
    <source>
        <strain evidence="4">PS312</strain>
    </source>
</reference>
<feature type="region of interest" description="Disordered" evidence="1">
    <location>
        <begin position="1"/>
        <end position="25"/>
    </location>
</feature>
<keyword evidence="2" id="KW-0812">Transmembrane</keyword>
<evidence type="ECO:0000313" key="3">
    <source>
        <dbReference type="EnsemblMetazoa" id="PPA42224.1"/>
    </source>
</evidence>
<sequence length="224" mass="24275">MLTSRNSNGPASQRHRRDGLDRKGIGVNSSLSELSSARTLLPSLDRSCGYGSHGRYFIAFGRPPSPFCPRGPPPSSLFVVPPIGRAASCERPCQPDQTSPVHRPSPPFIASATGSDSTRGRGHGRAVEQLRVAWDRDATALLLSITSFRCVQEGSPSLSVRPPSSSRLITRGAVPVLSPSYHLLDEPDRHFFIPSSSAPFSHSPPFCLFVFMVLLLVCCCYCHC</sequence>
<accession>A0A8R1Z2Q7</accession>
<evidence type="ECO:0000313" key="4">
    <source>
        <dbReference type="Proteomes" id="UP000005239"/>
    </source>
</evidence>
<organism evidence="3 4">
    <name type="scientific">Pristionchus pacificus</name>
    <name type="common">Parasitic nematode worm</name>
    <dbReference type="NCBI Taxonomy" id="54126"/>
    <lineage>
        <taxon>Eukaryota</taxon>
        <taxon>Metazoa</taxon>
        <taxon>Ecdysozoa</taxon>
        <taxon>Nematoda</taxon>
        <taxon>Chromadorea</taxon>
        <taxon>Rhabditida</taxon>
        <taxon>Rhabditina</taxon>
        <taxon>Diplogasteromorpha</taxon>
        <taxon>Diplogasteroidea</taxon>
        <taxon>Neodiplogasteridae</taxon>
        <taxon>Pristionchus</taxon>
    </lineage>
</organism>
<feature type="transmembrane region" description="Helical" evidence="2">
    <location>
        <begin position="203"/>
        <end position="222"/>
    </location>
</feature>
<dbReference type="EnsemblMetazoa" id="PPA42224.1">
    <property type="protein sequence ID" value="PPA42224.1"/>
    <property type="gene ID" value="WBGene00280593"/>
</dbReference>
<proteinExistence type="predicted"/>
<accession>A0A2A6C1I5</accession>
<evidence type="ECO:0000256" key="2">
    <source>
        <dbReference type="SAM" id="Phobius"/>
    </source>
</evidence>
<feature type="compositionally biased region" description="Polar residues" evidence="1">
    <location>
        <begin position="1"/>
        <end position="11"/>
    </location>
</feature>
<evidence type="ECO:0000256" key="1">
    <source>
        <dbReference type="SAM" id="MobiDB-lite"/>
    </source>
</evidence>
<dbReference type="Proteomes" id="UP000005239">
    <property type="component" value="Unassembled WGS sequence"/>
</dbReference>